<dbReference type="PROSITE" id="PS50939">
    <property type="entry name" value="CYTOCHROME_B561"/>
    <property type="match status" value="1"/>
</dbReference>
<reference evidence="9 10" key="1">
    <citation type="journal article" date="2019" name="Gigascience">
        <title>Whole-genome sequence of the oriental lung fluke Paragonimus westermani.</title>
        <authorList>
            <person name="Oey H."/>
            <person name="Zakrzewski M."/>
            <person name="Narain K."/>
            <person name="Devi K.R."/>
            <person name="Agatsuma T."/>
            <person name="Nawaratna S."/>
            <person name="Gobert G.N."/>
            <person name="Jones M.K."/>
            <person name="Ragan M.A."/>
            <person name="McManus D.P."/>
            <person name="Krause L."/>
        </authorList>
    </citation>
    <scope>NUCLEOTIDE SEQUENCE [LARGE SCALE GENOMIC DNA]</scope>
    <source>
        <strain evidence="9 10">IND2009</strain>
    </source>
</reference>
<accession>A0A5J4N5J2</accession>
<dbReference type="Proteomes" id="UP000324629">
    <property type="component" value="Unassembled WGS sequence"/>
</dbReference>
<evidence type="ECO:0000256" key="7">
    <source>
        <dbReference type="SAM" id="Phobius"/>
    </source>
</evidence>
<evidence type="ECO:0000256" key="3">
    <source>
        <dbReference type="ARBA" id="ARBA00022692"/>
    </source>
</evidence>
<dbReference type="AlphaFoldDB" id="A0A5J4N5J2"/>
<evidence type="ECO:0000256" key="6">
    <source>
        <dbReference type="ARBA" id="ARBA00023136"/>
    </source>
</evidence>
<feature type="transmembrane region" description="Helical" evidence="7">
    <location>
        <begin position="43"/>
        <end position="60"/>
    </location>
</feature>
<comment type="caution">
    <text evidence="9">The sequence shown here is derived from an EMBL/GenBank/DDBJ whole genome shotgun (WGS) entry which is preliminary data.</text>
</comment>
<evidence type="ECO:0000256" key="1">
    <source>
        <dbReference type="ARBA" id="ARBA00004370"/>
    </source>
</evidence>
<keyword evidence="4" id="KW-0249">Electron transport</keyword>
<sequence length="61" mass="6931">MDAYDPIEAERNKSSVLGVLCVILTGIWLGAYWGGFSWTDVRIFNYHPLFMVLGLVFLYGD</sequence>
<dbReference type="InterPro" id="IPR006593">
    <property type="entry name" value="Cyt_b561/ferric_Rdtase_TM"/>
</dbReference>
<keyword evidence="2" id="KW-0813">Transport</keyword>
<keyword evidence="6 7" id="KW-0472">Membrane</keyword>
<feature type="non-terminal residue" evidence="9">
    <location>
        <position position="61"/>
    </location>
</feature>
<evidence type="ECO:0000256" key="4">
    <source>
        <dbReference type="ARBA" id="ARBA00022982"/>
    </source>
</evidence>
<dbReference type="EMBL" id="QNGE01008313">
    <property type="protein sequence ID" value="KAA3670792.1"/>
    <property type="molecule type" value="Genomic_DNA"/>
</dbReference>
<proteinExistence type="predicted"/>
<evidence type="ECO:0000259" key="8">
    <source>
        <dbReference type="PROSITE" id="PS50939"/>
    </source>
</evidence>
<feature type="domain" description="Cytochrome b561" evidence="8">
    <location>
        <begin position="13"/>
        <end position="61"/>
    </location>
</feature>
<comment type="subcellular location">
    <subcellularLocation>
        <location evidence="1">Membrane</location>
    </subcellularLocation>
</comment>
<dbReference type="GO" id="GO:0016020">
    <property type="term" value="C:membrane"/>
    <property type="evidence" value="ECO:0007669"/>
    <property type="project" value="UniProtKB-SubCell"/>
</dbReference>
<name>A0A5J4N5J2_9TREM</name>
<dbReference type="Gene3D" id="1.20.120.1770">
    <property type="match status" value="1"/>
</dbReference>
<keyword evidence="3 7" id="KW-0812">Transmembrane</keyword>
<evidence type="ECO:0000313" key="10">
    <source>
        <dbReference type="Proteomes" id="UP000324629"/>
    </source>
</evidence>
<evidence type="ECO:0000313" key="9">
    <source>
        <dbReference type="EMBL" id="KAA3670792.1"/>
    </source>
</evidence>
<gene>
    <name evidence="9" type="ORF">DEA37_0004960</name>
</gene>
<feature type="transmembrane region" description="Helical" evidence="7">
    <location>
        <begin position="16"/>
        <end position="36"/>
    </location>
</feature>
<protein>
    <recommendedName>
        <fullName evidence="8">Cytochrome b561 domain-containing protein</fullName>
    </recommendedName>
</protein>
<organism evidence="9 10">
    <name type="scientific">Paragonimus westermani</name>
    <dbReference type="NCBI Taxonomy" id="34504"/>
    <lineage>
        <taxon>Eukaryota</taxon>
        <taxon>Metazoa</taxon>
        <taxon>Spiralia</taxon>
        <taxon>Lophotrochozoa</taxon>
        <taxon>Platyhelminthes</taxon>
        <taxon>Trematoda</taxon>
        <taxon>Digenea</taxon>
        <taxon>Plagiorchiida</taxon>
        <taxon>Troglotremata</taxon>
        <taxon>Troglotrematidae</taxon>
        <taxon>Paragonimus</taxon>
    </lineage>
</organism>
<keyword evidence="10" id="KW-1185">Reference proteome</keyword>
<evidence type="ECO:0000256" key="2">
    <source>
        <dbReference type="ARBA" id="ARBA00022448"/>
    </source>
</evidence>
<evidence type="ECO:0000256" key="5">
    <source>
        <dbReference type="ARBA" id="ARBA00022989"/>
    </source>
</evidence>
<keyword evidence="5 7" id="KW-1133">Transmembrane helix</keyword>